<accession>A0ACB5RDA6</accession>
<protein>
    <submittedName>
        <fullName evidence="1">Peptide ABC transporter substrate-binding protein</fullName>
    </submittedName>
</protein>
<proteinExistence type="predicted"/>
<evidence type="ECO:0000313" key="1">
    <source>
        <dbReference type="EMBL" id="GKX67086.1"/>
    </source>
</evidence>
<keyword evidence="2" id="KW-1185">Reference proteome</keyword>
<reference evidence="1" key="1">
    <citation type="journal article" date="2025" name="Int. J. Syst. Evol. Microbiol.">
        <title>Inconstantimicrobium mannanitabidum sp. nov., a novel member of the family Clostridiaceae isolated from anoxic soil under the treatment of reductive soil disinfestation.</title>
        <authorList>
            <person name="Ueki A."/>
            <person name="Tonouchi A."/>
            <person name="Honma S."/>
            <person name="Kaku N."/>
            <person name="Ueki K."/>
        </authorList>
    </citation>
    <scope>NUCLEOTIDE SEQUENCE</scope>
    <source>
        <strain evidence="1">TW13</strain>
    </source>
</reference>
<name>A0ACB5RDA6_9CLOT</name>
<dbReference type="Proteomes" id="UP001058074">
    <property type="component" value="Unassembled WGS sequence"/>
</dbReference>
<organism evidence="1 2">
    <name type="scientific">Inconstantimicrobium mannanitabidum</name>
    <dbReference type="NCBI Taxonomy" id="1604901"/>
    <lineage>
        <taxon>Bacteria</taxon>
        <taxon>Bacillati</taxon>
        <taxon>Bacillota</taxon>
        <taxon>Clostridia</taxon>
        <taxon>Eubacteriales</taxon>
        <taxon>Clostridiaceae</taxon>
        <taxon>Inconstantimicrobium</taxon>
    </lineage>
</organism>
<evidence type="ECO:0000313" key="2">
    <source>
        <dbReference type="Proteomes" id="UP001058074"/>
    </source>
</evidence>
<dbReference type="EMBL" id="BROD01000001">
    <property type="protein sequence ID" value="GKX67086.1"/>
    <property type="molecule type" value="Genomic_DNA"/>
</dbReference>
<gene>
    <name evidence="1" type="primary">oppA</name>
    <name evidence="1" type="ORF">rsdtw13_23440</name>
</gene>
<sequence>MKKKRWLASILAAAMLTTTAVGLVGCGDSNSNSQGNSASDKKDSKQELNIIYFDPQTLDTNNCSDTDSATIIGAVQEGLLRIQNTGGQDKLVDAGAEKHEVSTDGLTYTFKLRDYKWSDGKPVTAQQFKDSIIRILDQKKAFPYAFFAYNIVNGQAYNQGKAKAEDVGVTAKDDKTLEIKLAKADPTFLSKIAYQCFMPVRLDVIEKGGENYETDITKQVYCGPYKISEWNKNNSIKLVKNPDYWDAKNVFIETVNSTNIKEFSTQAQMFEAKQLDVTGSTTEYLDKWTKEAEQGKFKAIKAGDPSTDYLSFNLKNAPSGILSNVKVRKAFAMSINRENYLKDVFGRYTPAYGVVPTTLSLGDKEYRSIVPEPLKDEVSKYAGKPQEIQKLLHEGLKELGKDKDNLKDIHLTYLVYGATSLQKQSAEWWQQELQKNLGVTIDLKVYGESKLYYNDLKAYKYDLTLQGWHGDYNDPMTFIDLFSNPDMQPYTGGYSNEDYNKIVDSLAGVTDQAKRKDIFATAEKKLITEDYGVVPVDYRDKRTFMQNYVKDFEMPMFGSLYEWRWAYISGKE</sequence>
<comment type="caution">
    <text evidence="1">The sequence shown here is derived from an EMBL/GenBank/DDBJ whole genome shotgun (WGS) entry which is preliminary data.</text>
</comment>